<comment type="catalytic activity">
    <reaction evidence="2">
        <text>2 GTP = 3',3'-c-di-GMP + 2 diphosphate</text>
        <dbReference type="Rhea" id="RHEA:24898"/>
        <dbReference type="ChEBI" id="CHEBI:33019"/>
        <dbReference type="ChEBI" id="CHEBI:37565"/>
        <dbReference type="ChEBI" id="CHEBI:58805"/>
        <dbReference type="EC" id="2.7.7.65"/>
    </reaction>
</comment>
<dbReference type="InterPro" id="IPR000160">
    <property type="entry name" value="GGDEF_dom"/>
</dbReference>
<name>A0A4V5TNX2_9BACT</name>
<dbReference type="InterPro" id="IPR029787">
    <property type="entry name" value="Nucleotide_cyclase"/>
</dbReference>
<dbReference type="PROSITE" id="PS50887">
    <property type="entry name" value="GGDEF"/>
    <property type="match status" value="1"/>
</dbReference>
<dbReference type="OrthoDB" id="7323245at2"/>
<evidence type="ECO:0000256" key="3">
    <source>
        <dbReference type="SAM" id="Phobius"/>
    </source>
</evidence>
<dbReference type="CDD" id="cd01949">
    <property type="entry name" value="GGDEF"/>
    <property type="match status" value="1"/>
</dbReference>
<dbReference type="SMART" id="SM00267">
    <property type="entry name" value="GGDEF"/>
    <property type="match status" value="1"/>
</dbReference>
<sequence length="505" mass="58174">MISLAKKYTVPLILFSLVVGIAYLSYYNYKTQKDLLLRQLHNNSLNVASSVSSAIERFHDIKSTINLQKLVNDVSFRLEIFEFRYLEQNGKIRNSMFKEEIGEVLTSKSFNETIKKERKLNTFLFEVRDFVEVMSIYYPIYLNEKLIGIIDLAVDISEYNLKNGSQDSFSILRRQSDVLNLLKSMEGSITNSLTILDKININDFLRAYIESAKNIVQISILDNNQYIIASSDTKLMGEKLSNSNLPDSTMLRIDGKTRYRTIVNSIMHDKNSDVKLMILIDVSTYLDHENRLFTTATVTALIALLFALFTSRLIYFSAIEQSRSEKERLEHLVKMRTREIELLSQTDSLTGLWNRRHLEEALESEFKRAKRYNKELSIMIIDLDLFKNINDTYGHMAGDEVLREISAKIKKCQRETDFIGRYGGEEIVIILPETDLHTSSKVAEAIREEIEKEPVEFEGEVINVTASIGISSLQSEHENYATLFSEADEALYNAKKLGRNRVEVF</sequence>
<dbReference type="InterPro" id="IPR043128">
    <property type="entry name" value="Rev_trsase/Diguanyl_cyclase"/>
</dbReference>
<dbReference type="NCBIfam" id="TIGR00254">
    <property type="entry name" value="GGDEF"/>
    <property type="match status" value="1"/>
</dbReference>
<dbReference type="Pfam" id="PF00990">
    <property type="entry name" value="GGDEF"/>
    <property type="match status" value="1"/>
</dbReference>
<dbReference type="RefSeq" id="WP_137014721.1">
    <property type="nucleotide sequence ID" value="NZ_SZPX01000007.1"/>
</dbReference>
<evidence type="ECO:0000259" key="4">
    <source>
        <dbReference type="PROSITE" id="PS50887"/>
    </source>
</evidence>
<proteinExistence type="predicted"/>
<keyword evidence="3" id="KW-0472">Membrane</keyword>
<dbReference type="PANTHER" id="PTHR45138">
    <property type="entry name" value="REGULATORY COMPONENTS OF SENSORY TRANSDUCTION SYSTEM"/>
    <property type="match status" value="1"/>
</dbReference>
<evidence type="ECO:0000256" key="1">
    <source>
        <dbReference type="ARBA" id="ARBA00012528"/>
    </source>
</evidence>
<dbReference type="AlphaFoldDB" id="A0A4V5TNX2"/>
<dbReference type="EMBL" id="SZPX01000007">
    <property type="protein sequence ID" value="TKI68673.1"/>
    <property type="molecule type" value="Genomic_DNA"/>
</dbReference>
<accession>A0A4V5TNX2</accession>
<reference evidence="5 6" key="1">
    <citation type="submission" date="2019-04" db="EMBL/GenBank/DDBJ databases">
        <title>Sulfurimonas crateris sp. nov. a facultative anaerobic sulfur-oxidizing chemolithautotrophic bacterium isolated from a terrestrial mud vulcano.</title>
        <authorList>
            <person name="Ratnikova N.M."/>
            <person name="Slobodkin A.I."/>
            <person name="Merkel A.Y."/>
            <person name="Novikov A."/>
            <person name="Bonch-Osmolovskaya E.A."/>
            <person name="Slobodkina G.B."/>
        </authorList>
    </citation>
    <scope>NUCLEOTIDE SEQUENCE [LARGE SCALE GENOMIC DNA]</scope>
    <source>
        <strain evidence="5 6">SN118</strain>
    </source>
</reference>
<dbReference type="PANTHER" id="PTHR45138:SF9">
    <property type="entry name" value="DIGUANYLATE CYCLASE DGCM-RELATED"/>
    <property type="match status" value="1"/>
</dbReference>
<protein>
    <recommendedName>
        <fullName evidence="1">diguanylate cyclase</fullName>
        <ecNumber evidence="1">2.7.7.65</ecNumber>
    </recommendedName>
</protein>
<dbReference type="Proteomes" id="UP000309561">
    <property type="component" value="Unassembled WGS sequence"/>
</dbReference>
<organism evidence="5 6">
    <name type="scientific">Sulfurimonas crateris</name>
    <dbReference type="NCBI Taxonomy" id="2574727"/>
    <lineage>
        <taxon>Bacteria</taxon>
        <taxon>Pseudomonadati</taxon>
        <taxon>Campylobacterota</taxon>
        <taxon>Epsilonproteobacteria</taxon>
        <taxon>Campylobacterales</taxon>
        <taxon>Sulfurimonadaceae</taxon>
        <taxon>Sulfurimonas</taxon>
    </lineage>
</organism>
<dbReference type="FunFam" id="3.30.70.270:FF:000001">
    <property type="entry name" value="Diguanylate cyclase domain protein"/>
    <property type="match status" value="1"/>
</dbReference>
<feature type="domain" description="GGDEF" evidence="4">
    <location>
        <begin position="374"/>
        <end position="505"/>
    </location>
</feature>
<evidence type="ECO:0000313" key="5">
    <source>
        <dbReference type="EMBL" id="TKI68673.1"/>
    </source>
</evidence>
<feature type="transmembrane region" description="Helical" evidence="3">
    <location>
        <begin position="12"/>
        <end position="29"/>
    </location>
</feature>
<keyword evidence="3" id="KW-1133">Transmembrane helix</keyword>
<keyword evidence="3" id="KW-0812">Transmembrane</keyword>
<gene>
    <name evidence="5" type="ORF">FCU45_09665</name>
</gene>
<dbReference type="SUPFAM" id="SSF55073">
    <property type="entry name" value="Nucleotide cyclase"/>
    <property type="match status" value="1"/>
</dbReference>
<comment type="caution">
    <text evidence="5">The sequence shown here is derived from an EMBL/GenBank/DDBJ whole genome shotgun (WGS) entry which is preliminary data.</text>
</comment>
<dbReference type="GO" id="GO:0052621">
    <property type="term" value="F:diguanylate cyclase activity"/>
    <property type="evidence" value="ECO:0007669"/>
    <property type="project" value="UniProtKB-EC"/>
</dbReference>
<dbReference type="EC" id="2.7.7.65" evidence="1"/>
<feature type="transmembrane region" description="Helical" evidence="3">
    <location>
        <begin position="292"/>
        <end position="315"/>
    </location>
</feature>
<dbReference type="Gene3D" id="3.30.70.270">
    <property type="match status" value="1"/>
</dbReference>
<keyword evidence="6" id="KW-1185">Reference proteome</keyword>
<evidence type="ECO:0000313" key="6">
    <source>
        <dbReference type="Proteomes" id="UP000309561"/>
    </source>
</evidence>
<evidence type="ECO:0000256" key="2">
    <source>
        <dbReference type="ARBA" id="ARBA00034247"/>
    </source>
</evidence>
<dbReference type="InterPro" id="IPR050469">
    <property type="entry name" value="Diguanylate_Cyclase"/>
</dbReference>